<dbReference type="EMBL" id="OZ034814">
    <property type="protein sequence ID" value="CAL1363656.1"/>
    <property type="molecule type" value="Genomic_DNA"/>
</dbReference>
<dbReference type="AlphaFoldDB" id="A0AAV2D3A5"/>
<dbReference type="Proteomes" id="UP001497516">
    <property type="component" value="Chromosome 10"/>
</dbReference>
<dbReference type="Gene3D" id="3.80.10.10">
    <property type="entry name" value="Ribonuclease Inhibitor"/>
    <property type="match status" value="2"/>
</dbReference>
<evidence type="ECO:0000256" key="2">
    <source>
        <dbReference type="ARBA" id="ARBA00022737"/>
    </source>
</evidence>
<dbReference type="InterPro" id="IPR055414">
    <property type="entry name" value="LRR_R13L4/SHOC2-like"/>
</dbReference>
<evidence type="ECO:0000313" key="6">
    <source>
        <dbReference type="EMBL" id="CAL1363656.1"/>
    </source>
</evidence>
<dbReference type="SUPFAM" id="SSF52058">
    <property type="entry name" value="L domain-like"/>
    <property type="match status" value="1"/>
</dbReference>
<evidence type="ECO:0000256" key="3">
    <source>
        <dbReference type="ARBA" id="ARBA00022821"/>
    </source>
</evidence>
<dbReference type="InterPro" id="IPR000157">
    <property type="entry name" value="TIR_dom"/>
</dbReference>
<evidence type="ECO:0000313" key="7">
    <source>
        <dbReference type="Proteomes" id="UP001497516"/>
    </source>
</evidence>
<organism evidence="6 7">
    <name type="scientific">Linum trigynum</name>
    <dbReference type="NCBI Taxonomy" id="586398"/>
    <lineage>
        <taxon>Eukaryota</taxon>
        <taxon>Viridiplantae</taxon>
        <taxon>Streptophyta</taxon>
        <taxon>Embryophyta</taxon>
        <taxon>Tracheophyta</taxon>
        <taxon>Spermatophyta</taxon>
        <taxon>Magnoliopsida</taxon>
        <taxon>eudicotyledons</taxon>
        <taxon>Gunneridae</taxon>
        <taxon>Pentapetalae</taxon>
        <taxon>rosids</taxon>
        <taxon>fabids</taxon>
        <taxon>Malpighiales</taxon>
        <taxon>Linaceae</taxon>
        <taxon>Linum</taxon>
    </lineage>
</organism>
<dbReference type="PRINTS" id="PR00364">
    <property type="entry name" value="DISEASERSIST"/>
</dbReference>
<evidence type="ECO:0000256" key="4">
    <source>
        <dbReference type="SAM" id="MobiDB-lite"/>
    </source>
</evidence>
<keyword evidence="7" id="KW-1185">Reference proteome</keyword>
<dbReference type="Gene3D" id="1.10.8.430">
    <property type="entry name" value="Helical domain of apoptotic protease-activating factors"/>
    <property type="match status" value="1"/>
</dbReference>
<keyword evidence="1" id="KW-0433">Leucine-rich repeat</keyword>
<dbReference type="GO" id="GO:0007165">
    <property type="term" value="P:signal transduction"/>
    <property type="evidence" value="ECO:0007669"/>
    <property type="project" value="InterPro"/>
</dbReference>
<gene>
    <name evidence="6" type="ORF">LTRI10_LOCUS10020</name>
</gene>
<name>A0AAV2D3A5_9ROSI</name>
<proteinExistence type="predicted"/>
<keyword evidence="3" id="KW-0611">Plant defense</keyword>
<dbReference type="SUPFAM" id="SSF52200">
    <property type="entry name" value="Toll/Interleukin receptor TIR domain"/>
    <property type="match status" value="1"/>
</dbReference>
<dbReference type="GO" id="GO:0043531">
    <property type="term" value="F:ADP binding"/>
    <property type="evidence" value="ECO:0007669"/>
    <property type="project" value="InterPro"/>
</dbReference>
<dbReference type="InterPro" id="IPR032675">
    <property type="entry name" value="LRR_dom_sf"/>
</dbReference>
<dbReference type="Pfam" id="PF00931">
    <property type="entry name" value="NB-ARC"/>
    <property type="match status" value="1"/>
</dbReference>
<sequence length="1267" mass="142284">MTSTRGTIDERLTALLASTNQAQSELDDRITNVHGLMTTQAAQFQELRTRSDGHSQQFVTLTTRLDSMEANSATRFAELETSSATRLADLEARLDDRFGQFTHEIRNMLQALVPRPAGVVAVVTSTKYDVFISFRGIDVRNSFLGHLYSHLKIYKRLAVYKDDVDLERGEQISPSLLQAIERSDVYVVLISPNYADSPWCLEELEKILESRKLYGRRVIPVFYGVDPSAVGSQKLPSTAGKIQRWEAALSEIAGLSGFDSKVISPETKLIDEISKAVFQAIRGSSQMVKFSSYSASRGLVGVDRRLKQVQRLLCSDDHKGNWTIGLWGMAGSGKTALAKAFFDLFSSQFEASYFFCNFADAIASGVTRQPFGNLQNEFFSRLLGDHGVGGTLSYDLTLRRLSRMKALVVIDDVGDDVGDIGPLKDLLNGQYSDLFGSGSIVVMTSRNQQLLKSVCHTVYEVEGLGDEETWQLFCLHAFREKSVRTEYLQMIWRAIRYVGGNPLATTILGAHLYGRDLKFWDRELHALQNNSPNSVVQNVLRRSYDGLSRAEKDIFLDLACFYDYWHTQNLEIIEEMFSEGGRMNLITNLVDKSLIRIIPLGERSIKMNPLLRDLGCSIVNEERQIGNRSRLWKLEDVSYLFQQNKGTQSLEGIFCKHFYQKPHGICTQSDAFEKMENLRFLVIDGDASNLILPDEGLKCLPNPLRILKWRSFSSKYLASQFSAENLLTLDLWDSKIEQLWEDDELDVDLGNLQFLSLLGSKNLRKLPNLSTAKRLKVINLSVCTSLVELPTSILDLPELEYLYVSGCSSLKWDNLEGYANSSHINSDVLPSLKSFALSHKVPSFIMRLQILKLECHKCTTLTEFPAIPSLKELTLTGSLIEELVGLEKLTEMKGLRLSGNEQLVILSSGDLSKLKSLEEIRLDGCSKLSRLPESIGKLIHLGSLDISRTAVRELPSSIGDLTQLYKLLLKGCKSLVCLPDTMHKLSRLDSLVLVGCDQLRHIPGLPSSLKILDAHGCRSLQTLSIGSVEKYAFTSLKWCFAQCWSLDPGLCSKLVDKFARDSVRIFGHSSLILPAKWGCGEGSITGSNYDSFNNTRATARLRGQPWELKSTIFCALLSSPDPALNNQGYEFRVIVKMNNTDKAGDTEMVSDCPWRPFQRYEDREEEEEEESPSNDHFLVWSIRGPLVEGKTVDDGSEVEFIFRDSYKTKGGSRTLNLIKNCRVIPVYSNRVVRTENVNEDENDDDDDDDESPNELHGLYDQLCSSGN</sequence>
<dbReference type="InterPro" id="IPR002182">
    <property type="entry name" value="NB-ARC"/>
</dbReference>
<accession>A0AAV2D3A5</accession>
<dbReference type="InterPro" id="IPR044974">
    <property type="entry name" value="Disease_R_plants"/>
</dbReference>
<dbReference type="Pfam" id="PF23598">
    <property type="entry name" value="LRR_14"/>
    <property type="match status" value="1"/>
</dbReference>
<dbReference type="PANTHER" id="PTHR11017">
    <property type="entry name" value="LEUCINE-RICH REPEAT-CONTAINING PROTEIN"/>
    <property type="match status" value="1"/>
</dbReference>
<dbReference type="SUPFAM" id="SSF52540">
    <property type="entry name" value="P-loop containing nucleoside triphosphate hydrolases"/>
    <property type="match status" value="1"/>
</dbReference>
<dbReference type="InterPro" id="IPR058192">
    <property type="entry name" value="WHD_ROQ1-like"/>
</dbReference>
<feature type="domain" description="TIR" evidence="5">
    <location>
        <begin position="126"/>
        <end position="281"/>
    </location>
</feature>
<dbReference type="Pfam" id="PF23282">
    <property type="entry name" value="WHD_ROQ1"/>
    <property type="match status" value="1"/>
</dbReference>
<dbReference type="InterPro" id="IPR042197">
    <property type="entry name" value="Apaf_helical"/>
</dbReference>
<dbReference type="Gene3D" id="3.40.50.10140">
    <property type="entry name" value="Toll/interleukin-1 receptor homology (TIR) domain"/>
    <property type="match status" value="1"/>
</dbReference>
<dbReference type="PROSITE" id="PS50104">
    <property type="entry name" value="TIR"/>
    <property type="match status" value="1"/>
</dbReference>
<dbReference type="InterPro" id="IPR035897">
    <property type="entry name" value="Toll_tir_struct_dom_sf"/>
</dbReference>
<keyword evidence="2" id="KW-0677">Repeat</keyword>
<dbReference type="SUPFAM" id="SSF46785">
    <property type="entry name" value="Winged helix' DNA-binding domain"/>
    <property type="match status" value="1"/>
</dbReference>
<reference evidence="6 7" key="1">
    <citation type="submission" date="2024-04" db="EMBL/GenBank/DDBJ databases">
        <authorList>
            <person name="Fracassetti M."/>
        </authorList>
    </citation>
    <scope>NUCLEOTIDE SEQUENCE [LARGE SCALE GENOMIC DNA]</scope>
</reference>
<dbReference type="SMART" id="SM00255">
    <property type="entry name" value="TIR"/>
    <property type="match status" value="1"/>
</dbReference>
<evidence type="ECO:0000256" key="1">
    <source>
        <dbReference type="ARBA" id="ARBA00022614"/>
    </source>
</evidence>
<dbReference type="InterPro" id="IPR027417">
    <property type="entry name" value="P-loop_NTPase"/>
</dbReference>
<dbReference type="GO" id="GO:0051707">
    <property type="term" value="P:response to other organism"/>
    <property type="evidence" value="ECO:0007669"/>
    <property type="project" value="UniProtKB-ARBA"/>
</dbReference>
<evidence type="ECO:0000259" key="5">
    <source>
        <dbReference type="PROSITE" id="PS50104"/>
    </source>
</evidence>
<dbReference type="Gene3D" id="3.40.50.300">
    <property type="entry name" value="P-loop containing nucleotide triphosphate hydrolases"/>
    <property type="match status" value="1"/>
</dbReference>
<dbReference type="GO" id="GO:0006952">
    <property type="term" value="P:defense response"/>
    <property type="evidence" value="ECO:0007669"/>
    <property type="project" value="UniProtKB-KW"/>
</dbReference>
<dbReference type="InterPro" id="IPR036390">
    <property type="entry name" value="WH_DNA-bd_sf"/>
</dbReference>
<feature type="region of interest" description="Disordered" evidence="4">
    <location>
        <begin position="1234"/>
        <end position="1267"/>
    </location>
</feature>
<dbReference type="Pfam" id="PF01582">
    <property type="entry name" value="TIR"/>
    <property type="match status" value="1"/>
</dbReference>
<feature type="compositionally biased region" description="Acidic residues" evidence="4">
    <location>
        <begin position="1237"/>
        <end position="1252"/>
    </location>
</feature>
<dbReference type="PANTHER" id="PTHR11017:SF357">
    <property type="entry name" value="ADP-RIBOSYL CYCLASE_CYCLIC ADP-RIBOSE HYDROLASE"/>
    <property type="match status" value="1"/>
</dbReference>
<protein>
    <recommendedName>
        <fullName evidence="5">TIR domain-containing protein</fullName>
    </recommendedName>
</protein>